<dbReference type="AlphaFoldDB" id="A0A814K3V6"/>
<reference evidence="4" key="1">
    <citation type="submission" date="2021-02" db="EMBL/GenBank/DDBJ databases">
        <authorList>
            <person name="Nowell W R."/>
        </authorList>
    </citation>
    <scope>NUCLEOTIDE SEQUENCE</scope>
    <source>
        <strain evidence="4">Ploen Becks lab</strain>
    </source>
</reference>
<sequence length="293" mass="35014">MSELERIRIEGYNQELIHHRNILFPGFTNDLLKIKTMKLRPDDTFIIGYPKSGTTWTEEIVWLVENNLDYDKSLKTSHFERVLFLDKEPIIKIDQLPAPRVLKSHLPLEYLPDDIAKFCKVIYIMRNPKDVLVSYFSFVKWLKDLEFSGTLEDIVEHFSKNKILYGDWCDHVNKYFSNPDVLFICYEDLLEKQMETVKKIVEFLGKKKTDEEIEKLIEFTSFHKMKTNKSFGMIPKDWNEFIDKFDFKLFFRKGQIGNWVSHFTEKMSDFVDEIVKQKINPKIKVRYLPLKES</sequence>
<dbReference type="InterPro" id="IPR027417">
    <property type="entry name" value="P-loop_NTPase"/>
</dbReference>
<comment type="caution">
    <text evidence="4">The sequence shown here is derived from an EMBL/GenBank/DDBJ whole genome shotgun (WGS) entry which is preliminary data.</text>
</comment>
<protein>
    <recommendedName>
        <fullName evidence="3">Sulfotransferase domain-containing protein</fullName>
    </recommendedName>
</protein>
<keyword evidence="5" id="KW-1185">Reference proteome</keyword>
<dbReference type="GO" id="GO:0008146">
    <property type="term" value="F:sulfotransferase activity"/>
    <property type="evidence" value="ECO:0007669"/>
    <property type="project" value="InterPro"/>
</dbReference>
<dbReference type="Gene3D" id="3.40.50.300">
    <property type="entry name" value="P-loop containing nucleotide triphosphate hydrolases"/>
    <property type="match status" value="1"/>
</dbReference>
<proteinExistence type="inferred from homology"/>
<dbReference type="OrthoDB" id="205623at2759"/>
<keyword evidence="2" id="KW-0808">Transferase</keyword>
<dbReference type="PANTHER" id="PTHR11783">
    <property type="entry name" value="SULFOTRANSFERASE SULT"/>
    <property type="match status" value="1"/>
</dbReference>
<dbReference type="SUPFAM" id="SSF52540">
    <property type="entry name" value="P-loop containing nucleoside triphosphate hydrolases"/>
    <property type="match status" value="1"/>
</dbReference>
<dbReference type="EMBL" id="CAJNOC010005263">
    <property type="protein sequence ID" value="CAF1047365.1"/>
    <property type="molecule type" value="Genomic_DNA"/>
</dbReference>
<comment type="similarity">
    <text evidence="1">Belongs to the sulfotransferase 1 family.</text>
</comment>
<evidence type="ECO:0000256" key="1">
    <source>
        <dbReference type="ARBA" id="ARBA00005771"/>
    </source>
</evidence>
<accession>A0A814K3V6</accession>
<evidence type="ECO:0000313" key="4">
    <source>
        <dbReference type="EMBL" id="CAF1047365.1"/>
    </source>
</evidence>
<feature type="domain" description="Sulfotransferase" evidence="3">
    <location>
        <begin position="41"/>
        <end position="279"/>
    </location>
</feature>
<evidence type="ECO:0000259" key="3">
    <source>
        <dbReference type="Pfam" id="PF00685"/>
    </source>
</evidence>
<dbReference type="Pfam" id="PF00685">
    <property type="entry name" value="Sulfotransfer_1"/>
    <property type="match status" value="1"/>
</dbReference>
<dbReference type="InterPro" id="IPR000863">
    <property type="entry name" value="Sulfotransferase_dom"/>
</dbReference>
<evidence type="ECO:0000256" key="2">
    <source>
        <dbReference type="ARBA" id="ARBA00022679"/>
    </source>
</evidence>
<organism evidence="4 5">
    <name type="scientific">Brachionus calyciflorus</name>
    <dbReference type="NCBI Taxonomy" id="104777"/>
    <lineage>
        <taxon>Eukaryota</taxon>
        <taxon>Metazoa</taxon>
        <taxon>Spiralia</taxon>
        <taxon>Gnathifera</taxon>
        <taxon>Rotifera</taxon>
        <taxon>Eurotatoria</taxon>
        <taxon>Monogononta</taxon>
        <taxon>Pseudotrocha</taxon>
        <taxon>Ploima</taxon>
        <taxon>Brachionidae</taxon>
        <taxon>Brachionus</taxon>
    </lineage>
</organism>
<name>A0A814K3V6_9BILA</name>
<gene>
    <name evidence="4" type="ORF">OXX778_LOCUS18651</name>
</gene>
<dbReference type="Proteomes" id="UP000663879">
    <property type="component" value="Unassembled WGS sequence"/>
</dbReference>
<evidence type="ECO:0000313" key="5">
    <source>
        <dbReference type="Proteomes" id="UP000663879"/>
    </source>
</evidence>